<protein>
    <submittedName>
        <fullName evidence="3">Uncharacterized protein</fullName>
    </submittedName>
</protein>
<feature type="transmembrane region" description="Helical" evidence="2">
    <location>
        <begin position="93"/>
        <end position="114"/>
    </location>
</feature>
<sequence length="183" mass="18747">MAPFPLCCVAGLASSESVATLAAATTGLVSGLGLEVLTQEAPDFKDANAPVANLVAEHKKIVKRSSKLARPLVIAGTVAAGAAAYGNRDKHAAGPLAVAAAVNGAVIALSLFLIKPLETEIEALPPPTNASPNKKPDQKQAAADSKARSLLQRWAKLHTVRVALSGFAFGSTLCGVLLLNKKH</sequence>
<organism evidence="3 4">
    <name type="scientific">Chlorella ohadii</name>
    <dbReference type="NCBI Taxonomy" id="2649997"/>
    <lineage>
        <taxon>Eukaryota</taxon>
        <taxon>Viridiplantae</taxon>
        <taxon>Chlorophyta</taxon>
        <taxon>core chlorophytes</taxon>
        <taxon>Trebouxiophyceae</taxon>
        <taxon>Chlorellales</taxon>
        <taxon>Chlorellaceae</taxon>
        <taxon>Chlorella clade</taxon>
        <taxon>Chlorella</taxon>
    </lineage>
</organism>
<evidence type="ECO:0000256" key="2">
    <source>
        <dbReference type="SAM" id="Phobius"/>
    </source>
</evidence>
<dbReference type="AlphaFoldDB" id="A0AAD5H3F5"/>
<comment type="caution">
    <text evidence="3">The sequence shown here is derived from an EMBL/GenBank/DDBJ whole genome shotgun (WGS) entry which is preliminary data.</text>
</comment>
<evidence type="ECO:0000313" key="3">
    <source>
        <dbReference type="EMBL" id="KAI7838760.1"/>
    </source>
</evidence>
<dbReference type="Pfam" id="PF08592">
    <property type="entry name" value="Anthrone_oxy"/>
    <property type="match status" value="1"/>
</dbReference>
<feature type="transmembrane region" description="Helical" evidence="2">
    <location>
        <begin position="160"/>
        <end position="179"/>
    </location>
</feature>
<name>A0AAD5H3F5_9CHLO</name>
<keyword evidence="2" id="KW-1133">Transmembrane helix</keyword>
<keyword evidence="4" id="KW-1185">Reference proteome</keyword>
<dbReference type="Proteomes" id="UP001205105">
    <property type="component" value="Unassembled WGS sequence"/>
</dbReference>
<keyword evidence="2" id="KW-0472">Membrane</keyword>
<evidence type="ECO:0000256" key="1">
    <source>
        <dbReference type="SAM" id="MobiDB-lite"/>
    </source>
</evidence>
<proteinExistence type="predicted"/>
<gene>
    <name evidence="3" type="ORF">COHA_007553</name>
</gene>
<feature type="transmembrane region" description="Helical" evidence="2">
    <location>
        <begin position="68"/>
        <end position="86"/>
    </location>
</feature>
<feature type="region of interest" description="Disordered" evidence="1">
    <location>
        <begin position="124"/>
        <end position="145"/>
    </location>
</feature>
<reference evidence="3" key="1">
    <citation type="submission" date="2020-11" db="EMBL/GenBank/DDBJ databases">
        <title>Chlorella ohadii genome sequencing and assembly.</title>
        <authorList>
            <person name="Murik O."/>
            <person name="Treves H."/>
            <person name="Kedem I."/>
            <person name="Shotland Y."/>
            <person name="Kaplan A."/>
        </authorList>
    </citation>
    <scope>NUCLEOTIDE SEQUENCE</scope>
    <source>
        <strain evidence="3">1</strain>
    </source>
</reference>
<keyword evidence="2" id="KW-0812">Transmembrane</keyword>
<dbReference type="InterPro" id="IPR013901">
    <property type="entry name" value="Anthrone_oxy"/>
</dbReference>
<dbReference type="EMBL" id="JADXDR010000119">
    <property type="protein sequence ID" value="KAI7838760.1"/>
    <property type="molecule type" value="Genomic_DNA"/>
</dbReference>
<evidence type="ECO:0000313" key="4">
    <source>
        <dbReference type="Proteomes" id="UP001205105"/>
    </source>
</evidence>
<accession>A0AAD5H3F5</accession>